<comment type="caution">
    <text evidence="1">The sequence shown here is derived from an EMBL/GenBank/DDBJ whole genome shotgun (WGS) entry which is preliminary data.</text>
</comment>
<sequence length="82" mass="8363">MEKRLQGRQGSHPAAPIFLRTQDGPLADTIVDLTGAGIASTAVGFDPSQWSTATMAGLVVALAAVGGYSGTKNVTQHARKAA</sequence>
<evidence type="ECO:0008006" key="3">
    <source>
        <dbReference type="Google" id="ProtNLM"/>
    </source>
</evidence>
<dbReference type="AlphaFoldDB" id="A0A953LDL4"/>
<evidence type="ECO:0000313" key="1">
    <source>
        <dbReference type="EMBL" id="MBY6275555.1"/>
    </source>
</evidence>
<accession>A0A953LDL4</accession>
<protein>
    <recommendedName>
        <fullName evidence="3">Holin</fullName>
    </recommendedName>
</protein>
<evidence type="ECO:0000313" key="2">
    <source>
        <dbReference type="Proteomes" id="UP000732377"/>
    </source>
</evidence>
<dbReference type="EMBL" id="PIUK01000029">
    <property type="protein sequence ID" value="MBY6275555.1"/>
    <property type="molecule type" value="Genomic_DNA"/>
</dbReference>
<reference evidence="1" key="1">
    <citation type="submission" date="2017-11" db="EMBL/GenBank/DDBJ databases">
        <title>Three new genomes from thermophilic consortium.</title>
        <authorList>
            <person name="Quaggio R."/>
            <person name="Amgarten D."/>
            <person name="Setubal J.C."/>
        </authorList>
    </citation>
    <scope>NUCLEOTIDE SEQUENCE</scope>
    <source>
        <strain evidence="1">ZCTH01-B2</strain>
    </source>
</reference>
<name>A0A953LDL4_SYMTR</name>
<gene>
    <name evidence="1" type="ORF">CWE10_04930</name>
</gene>
<proteinExistence type="predicted"/>
<organism evidence="1 2">
    <name type="scientific">Symbiobacterium thermophilum</name>
    <dbReference type="NCBI Taxonomy" id="2734"/>
    <lineage>
        <taxon>Bacteria</taxon>
        <taxon>Bacillati</taxon>
        <taxon>Bacillota</taxon>
        <taxon>Clostridia</taxon>
        <taxon>Eubacteriales</taxon>
        <taxon>Symbiobacteriaceae</taxon>
        <taxon>Symbiobacterium</taxon>
    </lineage>
</organism>
<dbReference type="Proteomes" id="UP000732377">
    <property type="component" value="Unassembled WGS sequence"/>
</dbReference>